<dbReference type="Pfam" id="PF14584">
    <property type="entry name" value="DUF4446"/>
    <property type="match status" value="1"/>
</dbReference>
<feature type="coiled-coil region" evidence="1">
    <location>
        <begin position="60"/>
        <end position="87"/>
    </location>
</feature>
<name>A0A231VEQ3_THETR</name>
<evidence type="ECO:0000256" key="1">
    <source>
        <dbReference type="SAM" id="Coils"/>
    </source>
</evidence>
<evidence type="ECO:0000313" key="5">
    <source>
        <dbReference type="Proteomes" id="UP000214975"/>
    </source>
</evidence>
<evidence type="ECO:0000313" key="3">
    <source>
        <dbReference type="EMBL" id="AST57426.1"/>
    </source>
</evidence>
<dbReference type="RefSeq" id="WP_013299139.1">
    <property type="nucleotide sequence ID" value="NZ_CP016893.1"/>
</dbReference>
<protein>
    <recommendedName>
        <fullName evidence="7">DUF4446 domain-containing protein</fullName>
    </recommendedName>
</protein>
<dbReference type="Proteomes" id="UP000214975">
    <property type="component" value="Chromosome"/>
</dbReference>
<keyword evidence="2" id="KW-1133">Transmembrane helix</keyword>
<keyword evidence="2" id="KW-0812">Transmembrane</keyword>
<dbReference type="AlphaFoldDB" id="A0A231VEQ3"/>
<feature type="transmembrane region" description="Helical" evidence="2">
    <location>
        <begin position="12"/>
        <end position="33"/>
    </location>
</feature>
<dbReference type="Proteomes" id="UP000215301">
    <property type="component" value="Unassembled WGS sequence"/>
</dbReference>
<dbReference type="InterPro" id="IPR027981">
    <property type="entry name" value="DUF4446"/>
</dbReference>
<evidence type="ECO:0000256" key="2">
    <source>
        <dbReference type="SAM" id="Phobius"/>
    </source>
</evidence>
<keyword evidence="1" id="KW-0175">Coiled coil</keyword>
<evidence type="ECO:0000313" key="6">
    <source>
        <dbReference type="Proteomes" id="UP000215301"/>
    </source>
</evidence>
<evidence type="ECO:0008006" key="7">
    <source>
        <dbReference type="Google" id="ProtNLM"/>
    </source>
</evidence>
<dbReference type="GeneID" id="93865520"/>
<dbReference type="OMA" id="IVRYDAF"/>
<reference evidence="4 6" key="2">
    <citation type="submission" date="2017-06" db="EMBL/GenBank/DDBJ databases">
        <title>Isolation and characterization of a thermophilic and butanogenic Thermoanaerobacterium thermosaccharolyticum M5 capable of efficient degradation of hemicellulose.</title>
        <authorList>
            <person name="Xin F."/>
            <person name="Jiang Y."/>
        </authorList>
    </citation>
    <scope>NUCLEOTIDE SEQUENCE [LARGE SCALE GENOMIC DNA]</scope>
    <source>
        <strain evidence="4 6">M5</strain>
    </source>
</reference>
<dbReference type="EMBL" id="CP016893">
    <property type="protein sequence ID" value="AST57426.1"/>
    <property type="molecule type" value="Genomic_DNA"/>
</dbReference>
<accession>A0A231VEQ3</accession>
<reference evidence="3 5" key="1">
    <citation type="submission" date="2016-08" db="EMBL/GenBank/DDBJ databases">
        <title>A novel genetic cassette of butanologenic Thermoanaerobacterium thermosaccharolyticum that directly convert cellulose to butanol.</title>
        <authorList>
            <person name="Li T."/>
            <person name="He J."/>
        </authorList>
    </citation>
    <scope>NUCLEOTIDE SEQUENCE [LARGE SCALE GENOMIC DNA]</scope>
    <source>
        <strain evidence="3 5">TG57</strain>
    </source>
</reference>
<keyword evidence="2" id="KW-0472">Membrane</keyword>
<gene>
    <name evidence="4" type="ORF">CE561_10345</name>
    <name evidence="3" type="ORF">Thert_01362</name>
</gene>
<evidence type="ECO:0000313" key="4">
    <source>
        <dbReference type="EMBL" id="OXT06663.1"/>
    </source>
</evidence>
<sequence length="167" mass="19068">MQELMMIFNKNMSLFILFAIVLGLFDFIVVIIINSKYTKLKNQYKKLIKELETGDVIELLTKNISRNEEFNEKLEKFRKELSMIDSEMKASIKKVGIVRYNAFNDVGSDLSFSIALLDSEDNGIVLSGIYGRNETATFAKPIVRAQSNYPLSAEEIQAIDKARKGQR</sequence>
<dbReference type="EMBL" id="NKHD01000029">
    <property type="protein sequence ID" value="OXT06663.1"/>
    <property type="molecule type" value="Genomic_DNA"/>
</dbReference>
<organism evidence="4 6">
    <name type="scientific">Thermoanaerobacterium thermosaccharolyticum</name>
    <name type="common">Clostridium thermosaccharolyticum</name>
    <dbReference type="NCBI Taxonomy" id="1517"/>
    <lineage>
        <taxon>Bacteria</taxon>
        <taxon>Bacillati</taxon>
        <taxon>Bacillota</taxon>
        <taxon>Clostridia</taxon>
        <taxon>Thermoanaerobacterales</taxon>
        <taxon>Thermoanaerobacteraceae</taxon>
        <taxon>Thermoanaerobacterium</taxon>
    </lineage>
</organism>
<proteinExistence type="predicted"/>